<reference evidence="2 3" key="1">
    <citation type="journal article" date="2024" name="Science">
        <title>Giant polyketide synthase enzymes in the biosynthesis of giant marine polyether toxins.</title>
        <authorList>
            <person name="Fallon T.R."/>
            <person name="Shende V.V."/>
            <person name="Wierzbicki I.H."/>
            <person name="Pendleton A.L."/>
            <person name="Watervoot N.F."/>
            <person name="Auber R.P."/>
            <person name="Gonzalez D.J."/>
            <person name="Wisecaver J.H."/>
            <person name="Moore B.S."/>
        </authorList>
    </citation>
    <scope>NUCLEOTIDE SEQUENCE [LARGE SCALE GENOMIC DNA]</scope>
    <source>
        <strain evidence="2 3">12B1</strain>
    </source>
</reference>
<dbReference type="Gene3D" id="3.40.50.300">
    <property type="entry name" value="P-loop containing nucleotide triphosphate hydrolases"/>
    <property type="match status" value="1"/>
</dbReference>
<proteinExistence type="predicted"/>
<feature type="region of interest" description="Disordered" evidence="1">
    <location>
        <begin position="80"/>
        <end position="116"/>
    </location>
</feature>
<accession>A0AB34IUJ5</accession>
<name>A0AB34IUJ5_PRYPA</name>
<sequence>MALFVVVKGYHVGSKWFEEAFNQVEGGHFRFEFEHCLKAVSKEVDTPSSLNLTLRYLRSSCGCDTMPSCAGCVATPLPPPEHSSTDGAHRKRSHEAALGRAAEQQPQQNSSRGCRASGVSFAASSDQYTRLLAKVLGMAPSVRMVVHLRSNHVKHALSFLRHSCPGQQNHLASSDVARLGSAPSHPLRLRIPPALFLSKAFTVAQQQLLLVDRAKRASEGRIAYTLVYEAMQQDLVGEIERLLLAIGATLPAKKLVLVRRSANLLKAGSEEIRASLQNYEQLEAAFSSWPCLHHMYDLACGSAAIFTALHYPSVWGISDAATLSHRRLKSTEYQLFPPMECAKSIFASGGSPWEHVSDQMPTDGRARWGLNASECSGS</sequence>
<comment type="caution">
    <text evidence="2">The sequence shown here is derived from an EMBL/GenBank/DDBJ whole genome shotgun (WGS) entry which is preliminary data.</text>
</comment>
<evidence type="ECO:0000256" key="1">
    <source>
        <dbReference type="SAM" id="MobiDB-lite"/>
    </source>
</evidence>
<dbReference type="AlphaFoldDB" id="A0AB34IUJ5"/>
<protein>
    <submittedName>
        <fullName evidence="2">Uncharacterized protein</fullName>
    </submittedName>
</protein>
<evidence type="ECO:0000313" key="2">
    <source>
        <dbReference type="EMBL" id="KAL1504908.1"/>
    </source>
</evidence>
<organism evidence="2 3">
    <name type="scientific">Prymnesium parvum</name>
    <name type="common">Toxic golden alga</name>
    <dbReference type="NCBI Taxonomy" id="97485"/>
    <lineage>
        <taxon>Eukaryota</taxon>
        <taxon>Haptista</taxon>
        <taxon>Haptophyta</taxon>
        <taxon>Prymnesiophyceae</taxon>
        <taxon>Prymnesiales</taxon>
        <taxon>Prymnesiaceae</taxon>
        <taxon>Prymnesium</taxon>
    </lineage>
</organism>
<keyword evidence="3" id="KW-1185">Reference proteome</keyword>
<gene>
    <name evidence="2" type="ORF">AB1Y20_008675</name>
</gene>
<dbReference type="Proteomes" id="UP001515480">
    <property type="component" value="Unassembled WGS sequence"/>
</dbReference>
<dbReference type="InterPro" id="IPR027417">
    <property type="entry name" value="P-loop_NTPase"/>
</dbReference>
<dbReference type="EMBL" id="JBGBPQ010000019">
    <property type="protein sequence ID" value="KAL1504908.1"/>
    <property type="molecule type" value="Genomic_DNA"/>
</dbReference>
<evidence type="ECO:0000313" key="3">
    <source>
        <dbReference type="Proteomes" id="UP001515480"/>
    </source>
</evidence>